<comment type="caution">
    <text evidence="1">The sequence shown here is derived from an EMBL/GenBank/DDBJ whole genome shotgun (WGS) entry which is preliminary data.</text>
</comment>
<accession>A0ABR0PQN3</accession>
<gene>
    <name evidence="1" type="ORF">PVK06_021478</name>
</gene>
<organism evidence="1 2">
    <name type="scientific">Gossypium arboreum</name>
    <name type="common">Tree cotton</name>
    <name type="synonym">Gossypium nanking</name>
    <dbReference type="NCBI Taxonomy" id="29729"/>
    <lineage>
        <taxon>Eukaryota</taxon>
        <taxon>Viridiplantae</taxon>
        <taxon>Streptophyta</taxon>
        <taxon>Embryophyta</taxon>
        <taxon>Tracheophyta</taxon>
        <taxon>Spermatophyta</taxon>
        <taxon>Magnoliopsida</taxon>
        <taxon>eudicotyledons</taxon>
        <taxon>Gunneridae</taxon>
        <taxon>Pentapetalae</taxon>
        <taxon>rosids</taxon>
        <taxon>malvids</taxon>
        <taxon>Malvales</taxon>
        <taxon>Malvaceae</taxon>
        <taxon>Malvoideae</taxon>
        <taxon>Gossypium</taxon>
    </lineage>
</organism>
<evidence type="ECO:0000313" key="1">
    <source>
        <dbReference type="EMBL" id="KAK5826554.1"/>
    </source>
</evidence>
<evidence type="ECO:0000313" key="2">
    <source>
        <dbReference type="Proteomes" id="UP001358586"/>
    </source>
</evidence>
<sequence length="93" mass="10460">MVAQANSKAFYVIFRGVDIEQFKMISTYKTAKEAWTILQNQHKENATVRMSKLQISTTSITVVHTPVQTACENPEKLDCSIVTLEDAYCASNE</sequence>
<dbReference type="Pfam" id="PF14223">
    <property type="entry name" value="Retrotran_gag_2"/>
    <property type="match status" value="1"/>
</dbReference>
<reference evidence="1 2" key="1">
    <citation type="submission" date="2023-03" db="EMBL/GenBank/DDBJ databases">
        <title>WGS of Gossypium arboreum.</title>
        <authorList>
            <person name="Yu D."/>
        </authorList>
    </citation>
    <scope>NUCLEOTIDE SEQUENCE [LARGE SCALE GENOMIC DNA]</scope>
    <source>
        <tissue evidence="1">Leaf</tissue>
    </source>
</reference>
<proteinExistence type="predicted"/>
<protein>
    <submittedName>
        <fullName evidence="1">Uncharacterized protein</fullName>
    </submittedName>
</protein>
<name>A0ABR0PQN3_GOSAR</name>
<keyword evidence="2" id="KW-1185">Reference proteome</keyword>
<dbReference type="Proteomes" id="UP001358586">
    <property type="component" value="Chromosome 6"/>
</dbReference>
<dbReference type="EMBL" id="JARKNE010000006">
    <property type="protein sequence ID" value="KAK5826554.1"/>
    <property type="molecule type" value="Genomic_DNA"/>
</dbReference>